<gene>
    <name evidence="1" type="ORF">K3G42_023937</name>
</gene>
<reference evidence="1" key="1">
    <citation type="submission" date="2021-08" db="EMBL/GenBank/DDBJ databases">
        <title>The first chromosome-level gecko genome reveals the dynamic sex chromosomes of Neotropical dwarf geckos (Sphaerodactylidae: Sphaerodactylus).</title>
        <authorList>
            <person name="Pinto B.J."/>
            <person name="Keating S.E."/>
            <person name="Gamble T."/>
        </authorList>
    </citation>
    <scope>NUCLEOTIDE SEQUENCE</scope>
    <source>
        <strain evidence="1">TG3544</strain>
    </source>
</reference>
<accession>A0ACB8FJP2</accession>
<dbReference type="Proteomes" id="UP000827872">
    <property type="component" value="Linkage Group LG04"/>
</dbReference>
<evidence type="ECO:0000313" key="2">
    <source>
        <dbReference type="Proteomes" id="UP000827872"/>
    </source>
</evidence>
<dbReference type="EMBL" id="CM037617">
    <property type="protein sequence ID" value="KAH8005140.1"/>
    <property type="molecule type" value="Genomic_DNA"/>
</dbReference>
<evidence type="ECO:0000313" key="1">
    <source>
        <dbReference type="EMBL" id="KAH8005140.1"/>
    </source>
</evidence>
<protein>
    <submittedName>
        <fullName evidence="1">Uncharacterized protein</fullName>
    </submittedName>
</protein>
<sequence>MPNIVLFSGSSHQDLSQRVADRLGLELGKVVTKKFSNQETSLDSSGLGSIEGKGGWGLDQSLNGLVLAVGLAAWLKALRNN</sequence>
<comment type="caution">
    <text evidence="1">The sequence shown here is derived from an EMBL/GenBank/DDBJ whole genome shotgun (WGS) entry which is preliminary data.</text>
</comment>
<organism evidence="1 2">
    <name type="scientific">Sphaerodactylus townsendi</name>
    <dbReference type="NCBI Taxonomy" id="933632"/>
    <lineage>
        <taxon>Eukaryota</taxon>
        <taxon>Metazoa</taxon>
        <taxon>Chordata</taxon>
        <taxon>Craniata</taxon>
        <taxon>Vertebrata</taxon>
        <taxon>Euteleostomi</taxon>
        <taxon>Lepidosauria</taxon>
        <taxon>Squamata</taxon>
        <taxon>Bifurcata</taxon>
        <taxon>Gekkota</taxon>
        <taxon>Sphaerodactylidae</taxon>
        <taxon>Sphaerodactylus</taxon>
    </lineage>
</organism>
<name>A0ACB8FJP2_9SAUR</name>
<proteinExistence type="predicted"/>
<keyword evidence="2" id="KW-1185">Reference proteome</keyword>